<dbReference type="AlphaFoldDB" id="A0A0A8UXP7"/>
<proteinExistence type="predicted"/>
<gene>
    <name evidence="1" type="ORF">LHA_2509</name>
</gene>
<protein>
    <submittedName>
        <fullName evidence="1">Uncharacterized protein</fullName>
    </submittedName>
</protein>
<evidence type="ECO:0000313" key="1">
    <source>
        <dbReference type="EMBL" id="CEK11519.1"/>
    </source>
</evidence>
<sequence>MGISTLNVIYAGHLTTSTPASGNTDINQPYPFYIELYSGASFSRRASISADTSFGMQVHKDEGSF</sequence>
<reference evidence="2" key="1">
    <citation type="submission" date="2014-09" db="EMBL/GenBank/DDBJ databases">
        <authorList>
            <person name="Gomez-Valero L."/>
        </authorList>
    </citation>
    <scope>NUCLEOTIDE SEQUENCE [LARGE SCALE GENOMIC DNA]</scope>
    <source>
        <strain evidence="2">ATCC35250</strain>
    </source>
</reference>
<name>A0A0A8UXP7_LEGHA</name>
<dbReference type="HOGENOM" id="CLU_2844461_0_0_6"/>
<accession>A0A0A8UXP7</accession>
<dbReference type="STRING" id="449.LHA_2509"/>
<dbReference type="KEGG" id="lha:LHA_2509"/>
<dbReference type="PATRIC" id="fig|449.7.peg.1108"/>
<organism evidence="1 2">
    <name type="scientific">Legionella hackeliae</name>
    <dbReference type="NCBI Taxonomy" id="449"/>
    <lineage>
        <taxon>Bacteria</taxon>
        <taxon>Pseudomonadati</taxon>
        <taxon>Pseudomonadota</taxon>
        <taxon>Gammaproteobacteria</taxon>
        <taxon>Legionellales</taxon>
        <taxon>Legionellaceae</taxon>
        <taxon>Legionella</taxon>
    </lineage>
</organism>
<dbReference type="EMBL" id="LN681225">
    <property type="protein sequence ID" value="CEK11519.1"/>
    <property type="molecule type" value="Genomic_DNA"/>
</dbReference>
<keyword evidence="2" id="KW-1185">Reference proteome</keyword>
<evidence type="ECO:0000313" key="2">
    <source>
        <dbReference type="Proteomes" id="UP000032803"/>
    </source>
</evidence>
<dbReference type="Proteomes" id="UP000032803">
    <property type="component" value="Chromosome I"/>
</dbReference>